<sequence length="93" mass="10794">MEPGNPYELADRIRDLVAFMEASSSLELDKYLGKISDEQLRRMLEELPDSGEIIRKSCIERVERTFTWERAAELAETVYLEALMELERLQQGA</sequence>
<dbReference type="AlphaFoldDB" id="A0A7C3SLU5"/>
<protein>
    <submittedName>
        <fullName evidence="1">Uncharacterized protein</fullName>
    </submittedName>
</protein>
<evidence type="ECO:0000313" key="1">
    <source>
        <dbReference type="EMBL" id="HGB25574.1"/>
    </source>
</evidence>
<comment type="caution">
    <text evidence="1">The sequence shown here is derived from an EMBL/GenBank/DDBJ whole genome shotgun (WGS) entry which is preliminary data.</text>
</comment>
<name>A0A7C3SLU5_THEPE</name>
<organism evidence="1">
    <name type="scientific">Thermofilum pendens</name>
    <dbReference type="NCBI Taxonomy" id="2269"/>
    <lineage>
        <taxon>Archaea</taxon>
        <taxon>Thermoproteota</taxon>
        <taxon>Thermoprotei</taxon>
        <taxon>Thermofilales</taxon>
        <taxon>Thermofilaceae</taxon>
        <taxon>Thermofilum</taxon>
    </lineage>
</organism>
<reference evidence="1" key="1">
    <citation type="journal article" date="2020" name="mSystems">
        <title>Genome- and Community-Level Interaction Insights into Carbon Utilization and Element Cycling Functions of Hydrothermarchaeota in Hydrothermal Sediment.</title>
        <authorList>
            <person name="Zhou Z."/>
            <person name="Liu Y."/>
            <person name="Xu W."/>
            <person name="Pan J."/>
            <person name="Luo Z.H."/>
            <person name="Li M."/>
        </authorList>
    </citation>
    <scope>NUCLEOTIDE SEQUENCE [LARGE SCALE GENOMIC DNA]</scope>
    <source>
        <strain evidence="1">SpSt-8</strain>
    </source>
</reference>
<dbReference type="EMBL" id="DTIB01000104">
    <property type="protein sequence ID" value="HGB25574.1"/>
    <property type="molecule type" value="Genomic_DNA"/>
</dbReference>
<gene>
    <name evidence="1" type="ORF">ENV88_06070</name>
</gene>
<proteinExistence type="predicted"/>
<accession>A0A7C3SLU5</accession>